<gene>
    <name evidence="2" type="ORF">C0Q70_12820</name>
</gene>
<sequence length="100" mass="11078">MATNFRCSSGLLVIAWSSSRVLYCAIPVFWKHCVDLPVHCLDHDDVPVLVFQRLLLTSADRCSHAAINNSVEVCPSAFLSSLATTRSRAKSGELEARRKM</sequence>
<feature type="chain" id="PRO_5015731622" description="Secreted protein" evidence="1">
    <location>
        <begin position="24"/>
        <end position="100"/>
    </location>
</feature>
<organism evidence="2 3">
    <name type="scientific">Pomacea canaliculata</name>
    <name type="common">Golden apple snail</name>
    <dbReference type="NCBI Taxonomy" id="400727"/>
    <lineage>
        <taxon>Eukaryota</taxon>
        <taxon>Metazoa</taxon>
        <taxon>Spiralia</taxon>
        <taxon>Lophotrochozoa</taxon>
        <taxon>Mollusca</taxon>
        <taxon>Gastropoda</taxon>
        <taxon>Caenogastropoda</taxon>
        <taxon>Architaenioglossa</taxon>
        <taxon>Ampullarioidea</taxon>
        <taxon>Ampullariidae</taxon>
        <taxon>Pomacea</taxon>
    </lineage>
</organism>
<accession>A0A2T7P2N7</accession>
<proteinExistence type="predicted"/>
<feature type="signal peptide" evidence="1">
    <location>
        <begin position="1"/>
        <end position="23"/>
    </location>
</feature>
<name>A0A2T7P2N7_POMCA</name>
<keyword evidence="3" id="KW-1185">Reference proteome</keyword>
<dbReference type="Proteomes" id="UP000245119">
    <property type="component" value="Linkage Group LG7"/>
</dbReference>
<keyword evidence="1" id="KW-0732">Signal</keyword>
<comment type="caution">
    <text evidence="2">The sequence shown here is derived from an EMBL/GenBank/DDBJ whole genome shotgun (WGS) entry which is preliminary data.</text>
</comment>
<reference evidence="2 3" key="1">
    <citation type="submission" date="2018-04" db="EMBL/GenBank/DDBJ databases">
        <title>The genome of golden apple snail Pomacea canaliculata provides insight into stress tolerance and invasive adaptation.</title>
        <authorList>
            <person name="Liu C."/>
            <person name="Liu B."/>
            <person name="Ren Y."/>
            <person name="Zhang Y."/>
            <person name="Wang H."/>
            <person name="Li S."/>
            <person name="Jiang F."/>
            <person name="Yin L."/>
            <person name="Zhang G."/>
            <person name="Qian W."/>
            <person name="Fan W."/>
        </authorList>
    </citation>
    <scope>NUCLEOTIDE SEQUENCE [LARGE SCALE GENOMIC DNA]</scope>
    <source>
        <strain evidence="2">SZHN2017</strain>
        <tissue evidence="2">Muscle</tissue>
    </source>
</reference>
<evidence type="ECO:0000256" key="1">
    <source>
        <dbReference type="SAM" id="SignalP"/>
    </source>
</evidence>
<evidence type="ECO:0000313" key="2">
    <source>
        <dbReference type="EMBL" id="PVD27653.1"/>
    </source>
</evidence>
<dbReference type="AlphaFoldDB" id="A0A2T7P2N7"/>
<protein>
    <recommendedName>
        <fullName evidence="4">Secreted protein</fullName>
    </recommendedName>
</protein>
<dbReference type="EMBL" id="PZQS01000007">
    <property type="protein sequence ID" value="PVD27653.1"/>
    <property type="molecule type" value="Genomic_DNA"/>
</dbReference>
<evidence type="ECO:0008006" key="4">
    <source>
        <dbReference type="Google" id="ProtNLM"/>
    </source>
</evidence>
<evidence type="ECO:0000313" key="3">
    <source>
        <dbReference type="Proteomes" id="UP000245119"/>
    </source>
</evidence>